<dbReference type="Pfam" id="PF00146">
    <property type="entry name" value="NADHdh"/>
    <property type="match status" value="1"/>
</dbReference>
<evidence type="ECO:0000313" key="7">
    <source>
        <dbReference type="Proteomes" id="UP000019681"/>
    </source>
</evidence>
<dbReference type="InterPro" id="IPR001694">
    <property type="entry name" value="NADH_UbQ_OxRdtase_su1/FPO"/>
</dbReference>
<gene>
    <name evidence="6" type="ORF">Q428_06890</name>
</gene>
<dbReference type="PANTHER" id="PTHR43359">
    <property type="entry name" value="FORMATE HYDROGENLYASE SUBUNIT 4"/>
    <property type="match status" value="1"/>
</dbReference>
<sequence>MIINIIQSMILIIAAPLFSGILKRIKAILRGYEGAPVLQPYFDIKKLLSKERVISKSSSFITTVGPIIILSAAILSAFLTPVFFTAGNELIGNMFILIFILSIIKFFNTLIGLDCACTFGGMGSSREMFIYMFAEPVVFLILAFVYFETKSFNIYKIAKLNAVRTDISSAHIVAAIAFLIWLIAENARMPVDNPETHLELTMVHEAMILDISGRDLAYIELASAIKLAIFLTIFINIFLPFGMAVSLSAAALIKAVILYLIKMLVFLLIIAIVEISIAKFRLFRVPELIAASFSFAIAAISMMYFS</sequence>
<keyword evidence="2 5" id="KW-0812">Transmembrane</keyword>
<comment type="caution">
    <text evidence="6">The sequence shown here is derived from an EMBL/GenBank/DDBJ whole genome shotgun (WGS) entry which is preliminary data.</text>
</comment>
<keyword evidence="3 5" id="KW-1133">Transmembrane helix</keyword>
<accession>A0A017RV78</accession>
<feature type="transmembrane region" description="Helical" evidence="5">
    <location>
        <begin position="128"/>
        <end position="147"/>
    </location>
</feature>
<keyword evidence="7" id="KW-1185">Reference proteome</keyword>
<evidence type="ECO:0000256" key="1">
    <source>
        <dbReference type="ARBA" id="ARBA00004141"/>
    </source>
</evidence>
<evidence type="ECO:0000256" key="5">
    <source>
        <dbReference type="SAM" id="Phobius"/>
    </source>
</evidence>
<dbReference type="GO" id="GO:0005886">
    <property type="term" value="C:plasma membrane"/>
    <property type="evidence" value="ECO:0007669"/>
    <property type="project" value="TreeGrafter"/>
</dbReference>
<protein>
    <submittedName>
        <fullName evidence="6">Hydrogenase</fullName>
    </submittedName>
</protein>
<feature type="transmembrane region" description="Helical" evidence="5">
    <location>
        <begin position="167"/>
        <end position="184"/>
    </location>
</feature>
<keyword evidence="4 5" id="KW-0472">Membrane</keyword>
<feature type="transmembrane region" description="Helical" evidence="5">
    <location>
        <begin position="216"/>
        <end position="239"/>
    </location>
</feature>
<dbReference type="AlphaFoldDB" id="A0A017RV78"/>
<organism evidence="6 7">
    <name type="scientific">Fervidicella metallireducens AeB</name>
    <dbReference type="NCBI Taxonomy" id="1403537"/>
    <lineage>
        <taxon>Bacteria</taxon>
        <taxon>Bacillati</taxon>
        <taxon>Bacillota</taxon>
        <taxon>Clostridia</taxon>
        <taxon>Eubacteriales</taxon>
        <taxon>Clostridiaceae</taxon>
        <taxon>Fervidicella</taxon>
    </lineage>
</organism>
<evidence type="ECO:0000313" key="6">
    <source>
        <dbReference type="EMBL" id="EYE88673.1"/>
    </source>
</evidence>
<feature type="transmembrane region" description="Helical" evidence="5">
    <location>
        <begin position="6"/>
        <end position="22"/>
    </location>
</feature>
<comment type="subcellular location">
    <subcellularLocation>
        <location evidence="1">Membrane</location>
        <topology evidence="1">Multi-pass membrane protein</topology>
    </subcellularLocation>
</comment>
<feature type="transmembrane region" description="Helical" evidence="5">
    <location>
        <begin position="285"/>
        <end position="305"/>
    </location>
</feature>
<evidence type="ECO:0000256" key="4">
    <source>
        <dbReference type="ARBA" id="ARBA00023136"/>
    </source>
</evidence>
<evidence type="ECO:0000256" key="2">
    <source>
        <dbReference type="ARBA" id="ARBA00022692"/>
    </source>
</evidence>
<feature type="transmembrane region" description="Helical" evidence="5">
    <location>
        <begin position="60"/>
        <end position="84"/>
    </location>
</feature>
<feature type="transmembrane region" description="Helical" evidence="5">
    <location>
        <begin position="251"/>
        <end position="273"/>
    </location>
</feature>
<dbReference type="Proteomes" id="UP000019681">
    <property type="component" value="Unassembled WGS sequence"/>
</dbReference>
<dbReference type="InterPro" id="IPR052561">
    <property type="entry name" value="ComplexI_Subunit1"/>
</dbReference>
<proteinExistence type="predicted"/>
<dbReference type="RefSeq" id="WP_035379340.1">
    <property type="nucleotide sequence ID" value="NZ_AZQP01000016.1"/>
</dbReference>
<evidence type="ECO:0000256" key="3">
    <source>
        <dbReference type="ARBA" id="ARBA00022989"/>
    </source>
</evidence>
<dbReference type="PANTHER" id="PTHR43359:SF1">
    <property type="entry name" value="FORMATE HYDROGENLYASE SUBUNIT 4-RELATED"/>
    <property type="match status" value="1"/>
</dbReference>
<feature type="transmembrane region" description="Helical" evidence="5">
    <location>
        <begin position="90"/>
        <end position="107"/>
    </location>
</feature>
<dbReference type="OrthoDB" id="9778499at2"/>
<dbReference type="EMBL" id="AZQP01000016">
    <property type="protein sequence ID" value="EYE88673.1"/>
    <property type="molecule type" value="Genomic_DNA"/>
</dbReference>
<name>A0A017RV78_9CLOT</name>
<reference evidence="6 7" key="1">
    <citation type="journal article" date="2014" name="Genome Announc.">
        <title>Draft Genome Sequence of Fervidicella metallireducens Strain AeBT, an Iron-Reducing Thermoanaerobe from the Great Artesian Basin.</title>
        <authorList>
            <person name="Patel B.K."/>
        </authorList>
    </citation>
    <scope>NUCLEOTIDE SEQUENCE [LARGE SCALE GENOMIC DNA]</scope>
    <source>
        <strain evidence="6 7">AeB</strain>
    </source>
</reference>
<dbReference type="STRING" id="1403537.Q428_06890"/>